<keyword evidence="3" id="KW-1185">Reference proteome</keyword>
<evidence type="ECO:0000256" key="1">
    <source>
        <dbReference type="SAM" id="SignalP"/>
    </source>
</evidence>
<organism evidence="2 3">
    <name type="scientific">Microbacterium lemovicicum</name>
    <dbReference type="NCBI Taxonomy" id="1072463"/>
    <lineage>
        <taxon>Bacteria</taxon>
        <taxon>Bacillati</taxon>
        <taxon>Actinomycetota</taxon>
        <taxon>Actinomycetes</taxon>
        <taxon>Micrococcales</taxon>
        <taxon>Microbacteriaceae</taxon>
        <taxon>Microbacterium</taxon>
    </lineage>
</organism>
<gene>
    <name evidence="2" type="ORF">CVS47_00242</name>
</gene>
<evidence type="ECO:0000313" key="2">
    <source>
        <dbReference type="EMBL" id="AZS35647.1"/>
    </source>
</evidence>
<feature type="chain" id="PRO_5038333380" description="Secreted protein" evidence="1">
    <location>
        <begin position="28"/>
        <end position="237"/>
    </location>
</feature>
<dbReference type="RefSeq" id="WP_127094442.1">
    <property type="nucleotide sequence ID" value="NZ_CP031423.1"/>
</dbReference>
<protein>
    <recommendedName>
        <fullName evidence="4">Secreted protein</fullName>
    </recommendedName>
</protein>
<name>A0A3S9W6C6_9MICO</name>
<evidence type="ECO:0008006" key="4">
    <source>
        <dbReference type="Google" id="ProtNLM"/>
    </source>
</evidence>
<feature type="signal peptide" evidence="1">
    <location>
        <begin position="1"/>
        <end position="27"/>
    </location>
</feature>
<dbReference type="KEGG" id="mlv:CVS47_00242"/>
<sequence>MPLLSRRAVAAASALALAVGLAGCATASGPGSAPASPSDDPTATTQLHAAWLDDGRAVGIVTQGSSTCVPMADEPMYADGVVTVELTDPEGQACTKDLVPRASVVTLPAGVDPADGLSIVVTGTYAGEADLQGDSALTGVPGDPTEYLPSAGWFDTGAFLILTWGSSTCLPVAESVTATGPSDVTAVFATPPADQVCTADIAPRVLVTAVDGLDEQSGAHLTMKGDKFDGVRIPIAG</sequence>
<evidence type="ECO:0000313" key="3">
    <source>
        <dbReference type="Proteomes" id="UP000276888"/>
    </source>
</evidence>
<reference evidence="2 3" key="1">
    <citation type="submission" date="2018-08" db="EMBL/GenBank/DDBJ databases">
        <title>Microbacterium lemovicicum sp. nov., a bacterium isolated from a natural uranium-rich soil.</title>
        <authorList>
            <person name="ORTET P."/>
        </authorList>
    </citation>
    <scope>NUCLEOTIDE SEQUENCE [LARGE SCALE GENOMIC DNA]</scope>
    <source>
        <strain evidence="2 3">Viu22</strain>
    </source>
</reference>
<accession>A0A3S9W6C6</accession>
<dbReference type="AlphaFoldDB" id="A0A3S9W6C6"/>
<dbReference type="PROSITE" id="PS51257">
    <property type="entry name" value="PROKAR_LIPOPROTEIN"/>
    <property type="match status" value="1"/>
</dbReference>
<keyword evidence="1" id="KW-0732">Signal</keyword>
<dbReference type="PROSITE" id="PS51318">
    <property type="entry name" value="TAT"/>
    <property type="match status" value="1"/>
</dbReference>
<dbReference type="EMBL" id="CP031423">
    <property type="protein sequence ID" value="AZS35647.1"/>
    <property type="molecule type" value="Genomic_DNA"/>
</dbReference>
<dbReference type="Proteomes" id="UP000276888">
    <property type="component" value="Chromosome"/>
</dbReference>
<dbReference type="InterPro" id="IPR006311">
    <property type="entry name" value="TAT_signal"/>
</dbReference>
<dbReference type="OrthoDB" id="5083660at2"/>
<proteinExistence type="predicted"/>